<keyword evidence="7 11" id="KW-0256">Endoplasmic reticulum</keyword>
<keyword evidence="9 11" id="KW-0472">Membrane</keyword>
<dbReference type="STRING" id="13370.A0A448YT75"/>
<feature type="transmembrane region" description="Helical" evidence="11">
    <location>
        <begin position="56"/>
        <end position="74"/>
    </location>
</feature>
<evidence type="ECO:0000256" key="2">
    <source>
        <dbReference type="ARBA" id="ARBA00004922"/>
    </source>
</evidence>
<dbReference type="EC" id="2.4.1.-" evidence="11"/>
<dbReference type="InterPro" id="IPR004856">
    <property type="entry name" value="Glyco_trans_ALG6/ALG8"/>
</dbReference>
<evidence type="ECO:0000256" key="5">
    <source>
        <dbReference type="ARBA" id="ARBA00022679"/>
    </source>
</evidence>
<keyword evidence="13" id="KW-1185">Reference proteome</keyword>
<feature type="transmembrane region" description="Helical" evidence="11">
    <location>
        <begin position="378"/>
        <end position="396"/>
    </location>
</feature>
<reference evidence="12 13" key="1">
    <citation type="submission" date="2018-12" db="EMBL/GenBank/DDBJ databases">
        <authorList>
            <person name="Tiukova I."/>
            <person name="Dainat J."/>
        </authorList>
    </citation>
    <scope>NUCLEOTIDE SEQUENCE [LARGE SCALE GENOMIC DNA]</scope>
</reference>
<comment type="pathway">
    <text evidence="2 11">Protein modification; protein glycosylation.</text>
</comment>
<dbReference type="Pfam" id="PF03155">
    <property type="entry name" value="Alg6_Alg8"/>
    <property type="match status" value="1"/>
</dbReference>
<dbReference type="GO" id="GO:0006487">
    <property type="term" value="P:protein N-linked glycosylation"/>
    <property type="evidence" value="ECO:0007669"/>
    <property type="project" value="TreeGrafter"/>
</dbReference>
<feature type="transmembrane region" description="Helical" evidence="11">
    <location>
        <begin position="136"/>
        <end position="160"/>
    </location>
</feature>
<evidence type="ECO:0000256" key="7">
    <source>
        <dbReference type="ARBA" id="ARBA00022824"/>
    </source>
</evidence>
<feature type="transmembrane region" description="Helical" evidence="11">
    <location>
        <begin position="339"/>
        <end position="357"/>
    </location>
</feature>
<evidence type="ECO:0000256" key="10">
    <source>
        <dbReference type="ARBA" id="ARBA00047346"/>
    </source>
</evidence>
<evidence type="ECO:0000256" key="4">
    <source>
        <dbReference type="ARBA" id="ARBA00022676"/>
    </source>
</evidence>
<comment type="similarity">
    <text evidence="3 11">Belongs to the ALG6/ALG8 glucosyltransferase family.</text>
</comment>
<feature type="transmembrane region" description="Helical" evidence="11">
    <location>
        <begin position="6"/>
        <end position="22"/>
    </location>
</feature>
<evidence type="ECO:0000256" key="6">
    <source>
        <dbReference type="ARBA" id="ARBA00022692"/>
    </source>
</evidence>
<feature type="transmembrane region" description="Helical" evidence="11">
    <location>
        <begin position="81"/>
        <end position="106"/>
    </location>
</feature>
<protein>
    <recommendedName>
        <fullName evidence="11">Alpha-1,3-glucosyltransferase</fullName>
        <ecNumber evidence="11">2.4.1.-</ecNumber>
    </recommendedName>
</protein>
<dbReference type="PANTHER" id="PTHR12413:SF2">
    <property type="entry name" value="DOLICHYL PYROPHOSPHATE GLC1MAN9GLCNAC2 ALPHA-1,3-GLUCOSYLTRANSFERASE-RELATED"/>
    <property type="match status" value="1"/>
</dbReference>
<comment type="catalytic activity">
    <reaction evidence="10">
        <text>an alpha-D-Glc-(1-&gt;3)-alpha-D-Man-(1-&gt;2)-alpha-D-Man-(1-&gt;2)-alpha-D-Man-(1-&gt;3)-[alpha-D-Man-(1-&gt;2)-alpha-D-Man-(1-&gt;3)-[alpha-D-Man-(1-&gt;2)-alpha-D-Man-(1-&gt;6)]-alpha-D-Man-(1-&gt;6)]-beta-D-Man-(1-&gt;4)-beta-D-GlcNAc-(1-&gt;4)-alpha-D-GlcNAc-diphospho-di-trans,poly-cis-dolichol + a di-trans,poly-cis-dolichyl beta-D-glucosyl phosphate = an alpha-D-Glc-(1-&gt;3)-alpha-D-Glc-(1-&gt;3)-alpha-D-Man-(1-&gt;2)-alpha-D-Man-(1-&gt;2)-alpha-D-Man-(1-&gt;3)-[alpha-D-Man-(1-&gt;2)-alpha-D-Man-(1-&gt;3)-[alpha-D-Man-(1-&gt;2)-alpha-D-Man-(1-&gt;6)]-alpha-D-Man-(1-&gt;6)]-beta-D-Man-(1-&gt;4)-beta-D-GlcNAc-(1-&gt;4)-alpha-D-GlcNAc-diphospho-di-trans,poly-cis-dolichol + a di-trans,poly-cis-dolichyl phosphate + H(+)</text>
        <dbReference type="Rhea" id="RHEA:31307"/>
        <dbReference type="Rhea" id="RHEA-COMP:19498"/>
        <dbReference type="Rhea" id="RHEA-COMP:19502"/>
        <dbReference type="Rhea" id="RHEA-COMP:19521"/>
        <dbReference type="Rhea" id="RHEA-COMP:19522"/>
        <dbReference type="ChEBI" id="CHEBI:15378"/>
        <dbReference type="ChEBI" id="CHEBI:57525"/>
        <dbReference type="ChEBI" id="CHEBI:57683"/>
        <dbReference type="ChEBI" id="CHEBI:132521"/>
        <dbReference type="ChEBI" id="CHEBI:132522"/>
        <dbReference type="EC" id="2.4.1.265"/>
    </reaction>
    <physiologicalReaction direction="left-to-right" evidence="10">
        <dbReference type="Rhea" id="RHEA:31308"/>
    </physiologicalReaction>
</comment>
<dbReference type="EMBL" id="CAACVR010000067">
    <property type="protein sequence ID" value="VEU24090.1"/>
    <property type="molecule type" value="Genomic_DNA"/>
</dbReference>
<keyword evidence="8 11" id="KW-1133">Transmembrane helix</keyword>
<comment type="subcellular location">
    <subcellularLocation>
        <location evidence="1 11">Endoplasmic reticulum membrane</location>
        <topology evidence="1 11">Multi-pass membrane protein</topology>
    </subcellularLocation>
</comment>
<dbReference type="FunCoup" id="A0A448YT75">
    <property type="interactions" value="805"/>
</dbReference>
<dbReference type="GO" id="GO:0042283">
    <property type="term" value="F:dolichyl pyrophosphate Glc1Man9GlcNAc2 alpha-1,3-glucosyltransferase activity"/>
    <property type="evidence" value="ECO:0007669"/>
    <property type="project" value="UniProtKB-EC"/>
</dbReference>
<dbReference type="OrthoDB" id="1689333at2759"/>
<evidence type="ECO:0000313" key="12">
    <source>
        <dbReference type="EMBL" id="VEU24090.1"/>
    </source>
</evidence>
<dbReference type="Proteomes" id="UP000290900">
    <property type="component" value="Unassembled WGS sequence"/>
</dbReference>
<feature type="transmembrane region" description="Helical" evidence="11">
    <location>
        <begin position="416"/>
        <end position="436"/>
    </location>
</feature>
<sequence length="463" mass="53833">MFQRSTVIASEVLLFLALQWFIDTSATLKEKKRNFVIASSIALSPGFFIIDHIHFQYNGFLFSFLVLSIVNAKLGNHIMCAFWFSVLLCFKHIFMYMAPAFFVYLLSAYCIKRRSFKSSDGICTNFKLLLFDTVKWYNLLQLAAVVLAVFSVAFGPFIYYGEIPQLIKRLFPFSRGLTHAYWAPNFWALYSFVDRVLIQLAKRVPGFEKLICLLLKKSTPIDYSHADSLTRGIVGDVEFLFLPQIQPQHTFLLTLFYEILSLIPLFIRPSYERFLGAITYCAWTSFLFGWHVHEKAVLLMIVPFTFCVVQDRKLLMPFQTLAAASYTSLFPLLFGSAEWLFKALITFVWVVVFQTSFNEVCHFSTTMSRRVGAFDRLNVIYTFMLMPMCGIIQVLNIESRNFLTLQRLEFLRLMCYSVYCSLGIVSSWNSFSWLYFLDDSVWEEKNGDKTDRPERPERSLVNE</sequence>
<dbReference type="PANTHER" id="PTHR12413">
    <property type="entry name" value="DOLICHYL GLYCOSYLTRANSFERASE"/>
    <property type="match status" value="1"/>
</dbReference>
<keyword evidence="6 11" id="KW-0812">Transmembrane</keyword>
<name>A0A448YT75_BRENA</name>
<dbReference type="UniPathway" id="UPA00378"/>
<evidence type="ECO:0000313" key="13">
    <source>
        <dbReference type="Proteomes" id="UP000290900"/>
    </source>
</evidence>
<dbReference type="GO" id="GO:0005789">
    <property type="term" value="C:endoplasmic reticulum membrane"/>
    <property type="evidence" value="ECO:0007669"/>
    <property type="project" value="UniProtKB-SubCell"/>
</dbReference>
<organism evidence="12 13">
    <name type="scientific">Brettanomyces naardenensis</name>
    <name type="common">Yeast</name>
    <dbReference type="NCBI Taxonomy" id="13370"/>
    <lineage>
        <taxon>Eukaryota</taxon>
        <taxon>Fungi</taxon>
        <taxon>Dikarya</taxon>
        <taxon>Ascomycota</taxon>
        <taxon>Saccharomycotina</taxon>
        <taxon>Pichiomycetes</taxon>
        <taxon>Pichiales</taxon>
        <taxon>Pichiaceae</taxon>
        <taxon>Brettanomyces</taxon>
    </lineage>
</organism>
<keyword evidence="4 11" id="KW-0328">Glycosyltransferase</keyword>
<evidence type="ECO:0000256" key="3">
    <source>
        <dbReference type="ARBA" id="ARBA00008715"/>
    </source>
</evidence>
<accession>A0A448YT75</accession>
<keyword evidence="5 11" id="KW-0808">Transferase</keyword>
<evidence type="ECO:0000256" key="1">
    <source>
        <dbReference type="ARBA" id="ARBA00004477"/>
    </source>
</evidence>
<dbReference type="InParanoid" id="A0A448YT75"/>
<evidence type="ECO:0000256" key="9">
    <source>
        <dbReference type="ARBA" id="ARBA00023136"/>
    </source>
</evidence>
<feature type="transmembrane region" description="Helical" evidence="11">
    <location>
        <begin position="250"/>
        <end position="267"/>
    </location>
</feature>
<evidence type="ECO:0000256" key="8">
    <source>
        <dbReference type="ARBA" id="ARBA00022989"/>
    </source>
</evidence>
<evidence type="ECO:0000256" key="11">
    <source>
        <dbReference type="RuleBase" id="RU363110"/>
    </source>
</evidence>
<dbReference type="AlphaFoldDB" id="A0A448YT75"/>
<proteinExistence type="inferred from homology"/>
<gene>
    <name evidence="12" type="ORF">BRENAR_LOCUS4819</name>
</gene>